<organism evidence="1 2">
    <name type="scientific">Bauhinia variegata</name>
    <name type="common">Purple orchid tree</name>
    <name type="synonym">Phanera variegata</name>
    <dbReference type="NCBI Taxonomy" id="167791"/>
    <lineage>
        <taxon>Eukaryota</taxon>
        <taxon>Viridiplantae</taxon>
        <taxon>Streptophyta</taxon>
        <taxon>Embryophyta</taxon>
        <taxon>Tracheophyta</taxon>
        <taxon>Spermatophyta</taxon>
        <taxon>Magnoliopsida</taxon>
        <taxon>eudicotyledons</taxon>
        <taxon>Gunneridae</taxon>
        <taxon>Pentapetalae</taxon>
        <taxon>rosids</taxon>
        <taxon>fabids</taxon>
        <taxon>Fabales</taxon>
        <taxon>Fabaceae</taxon>
        <taxon>Cercidoideae</taxon>
        <taxon>Cercideae</taxon>
        <taxon>Bauhiniinae</taxon>
        <taxon>Bauhinia</taxon>
    </lineage>
</organism>
<name>A0ACB9NKB4_BAUVA</name>
<evidence type="ECO:0000313" key="1">
    <source>
        <dbReference type="EMBL" id="KAI4336865.1"/>
    </source>
</evidence>
<reference evidence="1 2" key="1">
    <citation type="journal article" date="2022" name="DNA Res.">
        <title>Chromosomal-level genome assembly of the orchid tree Bauhinia variegata (Leguminosae; Cercidoideae) supports the allotetraploid origin hypothesis of Bauhinia.</title>
        <authorList>
            <person name="Zhong Y."/>
            <person name="Chen Y."/>
            <person name="Zheng D."/>
            <person name="Pang J."/>
            <person name="Liu Y."/>
            <person name="Luo S."/>
            <person name="Meng S."/>
            <person name="Qian L."/>
            <person name="Wei D."/>
            <person name="Dai S."/>
            <person name="Zhou R."/>
        </authorList>
    </citation>
    <scope>NUCLEOTIDE SEQUENCE [LARGE SCALE GENOMIC DNA]</scope>
    <source>
        <strain evidence="1">BV-YZ2020</strain>
    </source>
</reference>
<sequence>MKRKKFRKKNTENGELDGKKRCEDAKEKEKELEVPLYLMEENERGWENNSEWVEVIRVKQIGPNYEEKQTKEADKPAGTSPNHDKYETEELISVQVADKIVQNNETLNVMLEEYAYHEQDDIIVSSNASFKAEEKYEEPEAVEKTNDCGEKNTFETSSLTQGASDLNEATSPMQNIKEAVMFDNFSIAVDETDMKIVQKQDECSKEAEKDCNLAMLVEELTLEPVEISEEAKEAEVA</sequence>
<dbReference type="EMBL" id="CM039431">
    <property type="protein sequence ID" value="KAI4336865.1"/>
    <property type="molecule type" value="Genomic_DNA"/>
</dbReference>
<accession>A0ACB9NKB4</accession>
<comment type="caution">
    <text evidence="1">The sequence shown here is derived from an EMBL/GenBank/DDBJ whole genome shotgun (WGS) entry which is preliminary data.</text>
</comment>
<evidence type="ECO:0000313" key="2">
    <source>
        <dbReference type="Proteomes" id="UP000828941"/>
    </source>
</evidence>
<protein>
    <submittedName>
        <fullName evidence="1">Uncharacterized protein</fullName>
    </submittedName>
</protein>
<dbReference type="Proteomes" id="UP000828941">
    <property type="component" value="Chromosome 6"/>
</dbReference>
<keyword evidence="2" id="KW-1185">Reference proteome</keyword>
<proteinExistence type="predicted"/>
<gene>
    <name evidence="1" type="ORF">L6164_015342</name>
</gene>